<feature type="compositionally biased region" description="Acidic residues" evidence="3">
    <location>
        <begin position="1"/>
        <end position="18"/>
    </location>
</feature>
<accession>A0A8T8DXH9</accession>
<evidence type="ECO:0000259" key="4">
    <source>
        <dbReference type="Pfam" id="PF03061"/>
    </source>
</evidence>
<evidence type="ECO:0000256" key="3">
    <source>
        <dbReference type="SAM" id="MobiDB-lite"/>
    </source>
</evidence>
<dbReference type="PANTHER" id="PTHR21660:SF1">
    <property type="entry name" value="ACYL-COENZYME A THIOESTERASE 13"/>
    <property type="match status" value="1"/>
</dbReference>
<keyword evidence="6" id="KW-1185">Reference proteome</keyword>
<feature type="domain" description="Thioesterase" evidence="4">
    <location>
        <begin position="87"/>
        <end position="159"/>
    </location>
</feature>
<name>A0A8T8DXH9_9EURY</name>
<comment type="similarity">
    <text evidence="1">Belongs to the thioesterase PaaI family.</text>
</comment>
<organism evidence="5 6">
    <name type="scientific">Haloterrigena salifodinae</name>
    <dbReference type="NCBI Taxonomy" id="2675099"/>
    <lineage>
        <taxon>Archaea</taxon>
        <taxon>Methanobacteriati</taxon>
        <taxon>Methanobacteriota</taxon>
        <taxon>Stenosarchaea group</taxon>
        <taxon>Halobacteria</taxon>
        <taxon>Halobacteriales</taxon>
        <taxon>Natrialbaceae</taxon>
        <taxon>Haloterrigena</taxon>
    </lineage>
</organism>
<dbReference type="PANTHER" id="PTHR21660">
    <property type="entry name" value="THIOESTERASE SUPERFAMILY MEMBER-RELATED"/>
    <property type="match status" value="1"/>
</dbReference>
<dbReference type="SUPFAM" id="SSF54637">
    <property type="entry name" value="Thioesterase/thiol ester dehydrase-isomerase"/>
    <property type="match status" value="1"/>
</dbReference>
<dbReference type="KEGG" id="hsal:JMJ58_13940"/>
<dbReference type="InterPro" id="IPR029069">
    <property type="entry name" value="HotDog_dom_sf"/>
</dbReference>
<evidence type="ECO:0000313" key="5">
    <source>
        <dbReference type="EMBL" id="QRV14042.1"/>
    </source>
</evidence>
<dbReference type="EMBL" id="CP069188">
    <property type="protein sequence ID" value="QRV14042.1"/>
    <property type="molecule type" value="Genomic_DNA"/>
</dbReference>
<sequence length="181" mass="18939">MQDPEDLTDADDATDAPETEATADAADVPDADDATGWPEWASFVDSHGYLSWLDVRVESLEEGRAVLAIDHDEEFENPVGSDGYDPIHGGIVATLIDTASAFALRSTFDDPSGAGLTTTDLNVSYLRPATGDLRAEAEVVRAGKTSGVTQVSVTGADGEAAVGRTTYRLFRSGGGESAGDR</sequence>
<dbReference type="CDD" id="cd03443">
    <property type="entry name" value="PaaI_thioesterase"/>
    <property type="match status" value="1"/>
</dbReference>
<evidence type="ECO:0000313" key="6">
    <source>
        <dbReference type="Proteomes" id="UP000637819"/>
    </source>
</evidence>
<dbReference type="RefSeq" id="WP_204746941.1">
    <property type="nucleotide sequence ID" value="NZ_CP069188.1"/>
</dbReference>
<dbReference type="Proteomes" id="UP000637819">
    <property type="component" value="Chromosome"/>
</dbReference>
<dbReference type="GeneID" id="62876246"/>
<dbReference type="Pfam" id="PF03061">
    <property type="entry name" value="4HBT"/>
    <property type="match status" value="1"/>
</dbReference>
<protein>
    <submittedName>
        <fullName evidence="5">PaaI family thioesterase</fullName>
    </submittedName>
</protein>
<dbReference type="InterPro" id="IPR003736">
    <property type="entry name" value="PAAI_dom"/>
</dbReference>
<reference evidence="5 6" key="1">
    <citation type="submission" date="2021-01" db="EMBL/GenBank/DDBJ databases">
        <title>Genome Sequence and Methylation Pattern of Haloterrigena salifodinae BOL5-1, An Extremely Halophilic Archaeon from a Bolivian Salt Mine.</title>
        <authorList>
            <person name="DasSarma P."/>
            <person name="Anton B.P."/>
            <person name="DasSarma S.L."/>
            <person name="von Ehrenheim H.A.L."/>
            <person name="Martinez F.L."/>
            <person name="Guzman D."/>
            <person name="Roberts R.J."/>
            <person name="DasSarma S."/>
        </authorList>
    </citation>
    <scope>NUCLEOTIDE SEQUENCE [LARGE SCALE GENOMIC DNA]</scope>
    <source>
        <strain evidence="5 6">BOL5-1</strain>
    </source>
</reference>
<dbReference type="Gene3D" id="3.10.129.10">
    <property type="entry name" value="Hotdog Thioesterase"/>
    <property type="match status" value="1"/>
</dbReference>
<dbReference type="AlphaFoldDB" id="A0A8T8DXH9"/>
<keyword evidence="2" id="KW-0378">Hydrolase</keyword>
<proteinExistence type="inferred from homology"/>
<dbReference type="InterPro" id="IPR006683">
    <property type="entry name" value="Thioestr_dom"/>
</dbReference>
<evidence type="ECO:0000256" key="1">
    <source>
        <dbReference type="ARBA" id="ARBA00008324"/>
    </source>
</evidence>
<dbReference type="NCBIfam" id="TIGR00369">
    <property type="entry name" value="unchar_dom_1"/>
    <property type="match status" value="1"/>
</dbReference>
<gene>
    <name evidence="5" type="ORF">JMJ58_13940</name>
</gene>
<dbReference type="GO" id="GO:0047617">
    <property type="term" value="F:fatty acyl-CoA hydrolase activity"/>
    <property type="evidence" value="ECO:0007669"/>
    <property type="project" value="InterPro"/>
</dbReference>
<feature type="region of interest" description="Disordered" evidence="3">
    <location>
        <begin position="1"/>
        <end position="36"/>
    </location>
</feature>
<dbReference type="OrthoDB" id="202321at2157"/>
<evidence type="ECO:0000256" key="2">
    <source>
        <dbReference type="ARBA" id="ARBA00022801"/>
    </source>
</evidence>
<dbReference type="InterPro" id="IPR039298">
    <property type="entry name" value="ACOT13"/>
</dbReference>